<keyword evidence="5" id="KW-0804">Transcription</keyword>
<dbReference type="PANTHER" id="PTHR43133:SF8">
    <property type="entry name" value="RNA POLYMERASE SIGMA FACTOR HI_1459-RELATED"/>
    <property type="match status" value="1"/>
</dbReference>
<evidence type="ECO:0000256" key="1">
    <source>
        <dbReference type="ARBA" id="ARBA00010641"/>
    </source>
</evidence>
<keyword evidence="2" id="KW-0805">Transcription regulation</keyword>
<dbReference type="SUPFAM" id="SSF88946">
    <property type="entry name" value="Sigma2 domain of RNA polymerase sigma factors"/>
    <property type="match status" value="1"/>
</dbReference>
<dbReference type="GO" id="GO:0016987">
    <property type="term" value="F:sigma factor activity"/>
    <property type="evidence" value="ECO:0007669"/>
    <property type="project" value="UniProtKB-KW"/>
</dbReference>
<organism evidence="7 8">
    <name type="scientific">Candidatus Faeciplasma pullistercoris</name>
    <dbReference type="NCBI Taxonomy" id="2840800"/>
    <lineage>
        <taxon>Bacteria</taxon>
        <taxon>Bacillati</taxon>
        <taxon>Bacillota</taxon>
        <taxon>Clostridia</taxon>
        <taxon>Eubacteriales</taxon>
        <taxon>Oscillospiraceae</taxon>
        <taxon>Oscillospiraceae incertae sedis</taxon>
        <taxon>Candidatus Faeciplasma</taxon>
    </lineage>
</organism>
<evidence type="ECO:0000313" key="7">
    <source>
        <dbReference type="EMBL" id="HIT59371.1"/>
    </source>
</evidence>
<dbReference type="Pfam" id="PF04542">
    <property type="entry name" value="Sigma70_r2"/>
    <property type="match status" value="1"/>
</dbReference>
<sequence>MQDELIVNMYWQRDENAVTQSEIKYGKYLRKIANNILYDFRDAEESVNETYLKAWNSMPPSKPSVLSVYLGRLTRQFSIDIYRTKNRDKRGGTQYIDSLDELSECVSGEESVEAQVELSELTGALEEYLRSIPEEQRVIFVGRYYFCDSLRDITRYYGFSESKIKSILYRVRTGLKLHLEKEGLI</sequence>
<reference evidence="7" key="2">
    <citation type="journal article" date="2021" name="PeerJ">
        <title>Extensive microbial diversity within the chicken gut microbiome revealed by metagenomics and culture.</title>
        <authorList>
            <person name="Gilroy R."/>
            <person name="Ravi A."/>
            <person name="Getino M."/>
            <person name="Pursley I."/>
            <person name="Horton D.L."/>
            <person name="Alikhan N.F."/>
            <person name="Baker D."/>
            <person name="Gharbi K."/>
            <person name="Hall N."/>
            <person name="Watson M."/>
            <person name="Adriaenssens E.M."/>
            <person name="Foster-Nyarko E."/>
            <person name="Jarju S."/>
            <person name="Secka A."/>
            <person name="Antonio M."/>
            <person name="Oren A."/>
            <person name="Chaudhuri R.R."/>
            <person name="La Ragione R."/>
            <person name="Hildebrand F."/>
            <person name="Pallen M.J."/>
        </authorList>
    </citation>
    <scope>NUCLEOTIDE SEQUENCE</scope>
    <source>
        <strain evidence="7">CHK33-4379</strain>
    </source>
</reference>
<dbReference type="InterPro" id="IPR013325">
    <property type="entry name" value="RNA_pol_sigma_r2"/>
</dbReference>
<dbReference type="GO" id="GO:0006352">
    <property type="term" value="P:DNA-templated transcription initiation"/>
    <property type="evidence" value="ECO:0007669"/>
    <property type="project" value="InterPro"/>
</dbReference>
<keyword evidence="3" id="KW-0731">Sigma factor</keyword>
<name>A0A9D1GTV6_9FIRM</name>
<reference evidence="7" key="1">
    <citation type="submission" date="2020-10" db="EMBL/GenBank/DDBJ databases">
        <authorList>
            <person name="Gilroy R."/>
        </authorList>
    </citation>
    <scope>NUCLEOTIDE SEQUENCE</scope>
    <source>
        <strain evidence="7">CHK33-4379</strain>
    </source>
</reference>
<dbReference type="Gene3D" id="1.10.1740.10">
    <property type="match status" value="1"/>
</dbReference>
<dbReference type="NCBIfam" id="TIGR02937">
    <property type="entry name" value="sigma70-ECF"/>
    <property type="match status" value="1"/>
</dbReference>
<keyword evidence="4" id="KW-0238">DNA-binding</keyword>
<evidence type="ECO:0000256" key="5">
    <source>
        <dbReference type="ARBA" id="ARBA00023163"/>
    </source>
</evidence>
<proteinExistence type="inferred from homology"/>
<dbReference type="InterPro" id="IPR013324">
    <property type="entry name" value="RNA_pol_sigma_r3/r4-like"/>
</dbReference>
<evidence type="ECO:0000313" key="8">
    <source>
        <dbReference type="Proteomes" id="UP000824136"/>
    </source>
</evidence>
<comment type="similarity">
    <text evidence="1">Belongs to the sigma-70 factor family. ECF subfamily.</text>
</comment>
<evidence type="ECO:0000256" key="4">
    <source>
        <dbReference type="ARBA" id="ARBA00023125"/>
    </source>
</evidence>
<dbReference type="InterPro" id="IPR036388">
    <property type="entry name" value="WH-like_DNA-bd_sf"/>
</dbReference>
<dbReference type="Gene3D" id="1.10.10.10">
    <property type="entry name" value="Winged helix-like DNA-binding domain superfamily/Winged helix DNA-binding domain"/>
    <property type="match status" value="1"/>
</dbReference>
<dbReference type="Proteomes" id="UP000824136">
    <property type="component" value="Unassembled WGS sequence"/>
</dbReference>
<gene>
    <name evidence="7" type="ORF">IAC39_06640</name>
</gene>
<evidence type="ECO:0000259" key="6">
    <source>
        <dbReference type="Pfam" id="PF04542"/>
    </source>
</evidence>
<dbReference type="EMBL" id="DVLL01000021">
    <property type="protein sequence ID" value="HIT59371.1"/>
    <property type="molecule type" value="Genomic_DNA"/>
</dbReference>
<dbReference type="InterPro" id="IPR007627">
    <property type="entry name" value="RNA_pol_sigma70_r2"/>
</dbReference>
<comment type="caution">
    <text evidence="7">The sequence shown here is derived from an EMBL/GenBank/DDBJ whole genome shotgun (WGS) entry which is preliminary data.</text>
</comment>
<dbReference type="SUPFAM" id="SSF88659">
    <property type="entry name" value="Sigma3 and sigma4 domains of RNA polymerase sigma factors"/>
    <property type="match status" value="1"/>
</dbReference>
<evidence type="ECO:0000256" key="2">
    <source>
        <dbReference type="ARBA" id="ARBA00023015"/>
    </source>
</evidence>
<dbReference type="GO" id="GO:0003677">
    <property type="term" value="F:DNA binding"/>
    <property type="evidence" value="ECO:0007669"/>
    <property type="project" value="UniProtKB-KW"/>
</dbReference>
<dbReference type="PANTHER" id="PTHR43133">
    <property type="entry name" value="RNA POLYMERASE ECF-TYPE SIGMA FACTO"/>
    <property type="match status" value="1"/>
</dbReference>
<evidence type="ECO:0000256" key="3">
    <source>
        <dbReference type="ARBA" id="ARBA00023082"/>
    </source>
</evidence>
<accession>A0A9D1GTV6</accession>
<protein>
    <submittedName>
        <fullName evidence="7">Sigma-70 family RNA polymerase sigma factor</fullName>
    </submittedName>
</protein>
<dbReference type="InterPro" id="IPR014284">
    <property type="entry name" value="RNA_pol_sigma-70_dom"/>
</dbReference>
<feature type="domain" description="RNA polymerase sigma-70 region 2" evidence="6">
    <location>
        <begin position="25"/>
        <end position="87"/>
    </location>
</feature>
<dbReference type="InterPro" id="IPR039425">
    <property type="entry name" value="RNA_pol_sigma-70-like"/>
</dbReference>
<dbReference type="AlphaFoldDB" id="A0A9D1GTV6"/>